<evidence type="ECO:0000313" key="3">
    <source>
        <dbReference type="EMBL" id="GAA3613262.1"/>
    </source>
</evidence>
<dbReference type="PROSITE" id="PS51318">
    <property type="entry name" value="TAT"/>
    <property type="match status" value="1"/>
</dbReference>
<gene>
    <name evidence="3" type="ORF">GCM10022223_31740</name>
</gene>
<dbReference type="RefSeq" id="WP_231488711.1">
    <property type="nucleotide sequence ID" value="NZ_BAAAZO010000005.1"/>
</dbReference>
<feature type="domain" description="Malectin" evidence="2">
    <location>
        <begin position="51"/>
        <end position="157"/>
    </location>
</feature>
<comment type="caution">
    <text evidence="3">The sequence shown here is derived from an EMBL/GenBank/DDBJ whole genome shotgun (WGS) entry which is preliminary data.</text>
</comment>
<reference evidence="4" key="1">
    <citation type="journal article" date="2019" name="Int. J. Syst. Evol. Microbiol.">
        <title>The Global Catalogue of Microorganisms (GCM) 10K type strain sequencing project: providing services to taxonomists for standard genome sequencing and annotation.</title>
        <authorList>
            <consortium name="The Broad Institute Genomics Platform"/>
            <consortium name="The Broad Institute Genome Sequencing Center for Infectious Disease"/>
            <person name="Wu L."/>
            <person name="Ma J."/>
        </authorList>
    </citation>
    <scope>NUCLEOTIDE SEQUENCE [LARGE SCALE GENOMIC DNA]</scope>
    <source>
        <strain evidence="4">JCM 16902</strain>
    </source>
</reference>
<evidence type="ECO:0000256" key="1">
    <source>
        <dbReference type="SAM" id="SignalP"/>
    </source>
</evidence>
<proteinExistence type="predicted"/>
<evidence type="ECO:0000313" key="4">
    <source>
        <dbReference type="Proteomes" id="UP001501074"/>
    </source>
</evidence>
<organism evidence="3 4">
    <name type="scientific">Kineosporia mesophila</name>
    <dbReference type="NCBI Taxonomy" id="566012"/>
    <lineage>
        <taxon>Bacteria</taxon>
        <taxon>Bacillati</taxon>
        <taxon>Actinomycetota</taxon>
        <taxon>Actinomycetes</taxon>
        <taxon>Kineosporiales</taxon>
        <taxon>Kineosporiaceae</taxon>
        <taxon>Kineosporia</taxon>
    </lineage>
</organism>
<keyword evidence="4" id="KW-1185">Reference proteome</keyword>
<dbReference type="Proteomes" id="UP001501074">
    <property type="component" value="Unassembled WGS sequence"/>
</dbReference>
<protein>
    <recommendedName>
        <fullName evidence="2">Malectin domain-containing protein</fullName>
    </recommendedName>
</protein>
<name>A0ABP6ZL32_9ACTN</name>
<dbReference type="EMBL" id="BAAAZO010000005">
    <property type="protein sequence ID" value="GAA3613262.1"/>
    <property type="molecule type" value="Genomic_DNA"/>
</dbReference>
<dbReference type="InterPro" id="IPR006311">
    <property type="entry name" value="TAT_signal"/>
</dbReference>
<dbReference type="Pfam" id="PF11721">
    <property type="entry name" value="Malectin"/>
    <property type="match status" value="1"/>
</dbReference>
<feature type="chain" id="PRO_5046023987" description="Malectin domain-containing protein" evidence="1">
    <location>
        <begin position="35"/>
        <end position="202"/>
    </location>
</feature>
<evidence type="ECO:0000259" key="2">
    <source>
        <dbReference type="Pfam" id="PF11721"/>
    </source>
</evidence>
<dbReference type="Gene3D" id="2.60.120.430">
    <property type="entry name" value="Galactose-binding lectin"/>
    <property type="match status" value="1"/>
</dbReference>
<feature type="signal peptide" evidence="1">
    <location>
        <begin position="1"/>
        <end position="34"/>
    </location>
</feature>
<dbReference type="InterPro" id="IPR021720">
    <property type="entry name" value="Malectin_dom"/>
</dbReference>
<sequence>MFLSAPSLRPRRLLLQAGAGLVALAILTAGASSAQAVAPASGEVQIDVGGSGDGATFVPDTYGSGGIVDTKPASVTALPNWSQTVTHPIPAAVWNTSRFTDSSYSVPGLTPGGSYQLRLYFMDWYFKGAGKRLFNVEVNGTRVLTDFDINGTAIARGADGGAAFGVERDFDVVADDSGVVKIDFLRGSVDQVQINAISIIPQ</sequence>
<keyword evidence="1" id="KW-0732">Signal</keyword>
<accession>A0ABP6ZL32</accession>